<feature type="domain" description="Reverse transcriptase" evidence="12">
    <location>
        <begin position="85"/>
        <end position="311"/>
    </location>
</feature>
<dbReference type="InterPro" id="IPR043128">
    <property type="entry name" value="Rev_trsase/Diguanyl_cyclase"/>
</dbReference>
<gene>
    <name evidence="13" type="primary">ltrA</name>
    <name evidence="13" type="ORF">G6N77_19410</name>
</gene>
<dbReference type="Proteomes" id="UP000479226">
    <property type="component" value="Unassembled WGS sequence"/>
</dbReference>
<reference evidence="13 14" key="1">
    <citation type="submission" date="2020-02" db="EMBL/GenBank/DDBJ databases">
        <title>Genome sequence of the type strain DSM 27180 of Arthrobacter silviterrae.</title>
        <authorList>
            <person name="Gao J."/>
            <person name="Sun J."/>
        </authorList>
    </citation>
    <scope>NUCLEOTIDE SEQUENCE [LARGE SCALE GENOMIC DNA]</scope>
    <source>
        <strain evidence="13 14">DSM 27180</strain>
    </source>
</reference>
<feature type="non-terminal residue" evidence="13">
    <location>
        <position position="447"/>
    </location>
</feature>
<dbReference type="InterPro" id="IPR043502">
    <property type="entry name" value="DNA/RNA_pol_sf"/>
</dbReference>
<dbReference type="InterPro" id="IPR013597">
    <property type="entry name" value="Mat_intron_G2"/>
</dbReference>
<dbReference type="EMBL" id="JAAKZI010000075">
    <property type="protein sequence ID" value="NGN85608.1"/>
    <property type="molecule type" value="Genomic_DNA"/>
</dbReference>
<dbReference type="InterPro" id="IPR030931">
    <property type="entry name" value="Group_II_RT_mat"/>
</dbReference>
<proteinExistence type="inferred from homology"/>
<comment type="similarity">
    <text evidence="9">Belongs to the bacterial reverse transcriptase family.</text>
</comment>
<evidence type="ECO:0000256" key="5">
    <source>
        <dbReference type="ARBA" id="ARBA00022842"/>
    </source>
</evidence>
<keyword evidence="7" id="KW-0051">Antiviral defense</keyword>
<sequence>MRSGADGLLEVPVNPGGPLSVRSSEIPAGIGDDVRDQQDLWEKVFSRQNLMVALKRVERNRGAAGVDGLGTDELRAWCLEHWVQVREALDAGTYAPLPGRQVMIPKPDGGERMLGVPSVLDRLIQQAIAQVLSPVFDPGFVPVSYGFRPGRSAHDAVKVAQTVIGQGYRWVVEVDLDAFFDRVNHDVLMARVARKVKDKRVLKLVRRYLEAGIMADGVRRETTEGTPQGSPLSPLLSNIMLDDFDQVFWDRGHRFVRYADDIRIFVKSKRAAQRVLVQATKVLESDLKLRVNREKSVINPASVATLLGFGFYSTKAGVKIRIAAKAFKRMKARIKALTSRKWSVSMEYRIEQLNRYVRGWMGYFRLSQTPGKFSDLDQWFRRRMRQILWKQWKRIRTRIAQMQRLGVRPDLAYQWGMSSRAYWRIAASPVLARALPNQYWVDVGLIL</sequence>
<evidence type="ECO:0000313" key="13">
    <source>
        <dbReference type="EMBL" id="NGN85608.1"/>
    </source>
</evidence>
<evidence type="ECO:0000256" key="1">
    <source>
        <dbReference type="ARBA" id="ARBA00012493"/>
    </source>
</evidence>
<evidence type="ECO:0000256" key="9">
    <source>
        <dbReference type="ARBA" id="ARBA00034120"/>
    </source>
</evidence>
<dbReference type="NCBIfam" id="TIGR04416">
    <property type="entry name" value="group_II_RT_mat"/>
    <property type="match status" value="1"/>
</dbReference>
<comment type="caution">
    <text evidence="13">The sequence shown here is derived from an EMBL/GenBank/DDBJ whole genome shotgun (WGS) entry which is preliminary data.</text>
</comment>
<dbReference type="Pfam" id="PF08388">
    <property type="entry name" value="GIIM"/>
    <property type="match status" value="1"/>
</dbReference>
<dbReference type="InterPro" id="IPR000123">
    <property type="entry name" value="Reverse_transcriptase_msDNA"/>
</dbReference>
<evidence type="ECO:0000313" key="14">
    <source>
        <dbReference type="Proteomes" id="UP000479226"/>
    </source>
</evidence>
<dbReference type="InterPro" id="IPR051083">
    <property type="entry name" value="GrpII_Intron_Splice-Mob/Def"/>
</dbReference>
<evidence type="ECO:0000256" key="6">
    <source>
        <dbReference type="ARBA" id="ARBA00022918"/>
    </source>
</evidence>
<dbReference type="EC" id="2.7.7.49" evidence="1"/>
<keyword evidence="3 13" id="KW-0548">Nucleotidyltransferase</keyword>
<organism evidence="13 14">
    <name type="scientific">Arthrobacter silviterrae</name>
    <dbReference type="NCBI Taxonomy" id="2026658"/>
    <lineage>
        <taxon>Bacteria</taxon>
        <taxon>Bacillati</taxon>
        <taxon>Actinomycetota</taxon>
        <taxon>Actinomycetes</taxon>
        <taxon>Micrococcales</taxon>
        <taxon>Micrococcaceae</taxon>
        <taxon>Arthrobacter</taxon>
    </lineage>
</organism>
<evidence type="ECO:0000256" key="2">
    <source>
        <dbReference type="ARBA" id="ARBA00022679"/>
    </source>
</evidence>
<evidence type="ECO:0000256" key="10">
    <source>
        <dbReference type="ARBA" id="ARBA00048173"/>
    </source>
</evidence>
<evidence type="ECO:0000256" key="3">
    <source>
        <dbReference type="ARBA" id="ARBA00022695"/>
    </source>
</evidence>
<keyword evidence="6 13" id="KW-0695">RNA-directed DNA polymerase</keyword>
<evidence type="ECO:0000256" key="7">
    <source>
        <dbReference type="ARBA" id="ARBA00023118"/>
    </source>
</evidence>
<feature type="region of interest" description="Disordered" evidence="11">
    <location>
        <begin position="1"/>
        <end position="25"/>
    </location>
</feature>
<comment type="function">
    <text evidence="8">Poorly processive, error-prone DNA polymerase involved in untargeted mutagenesis. Copies undamaged DNA at stalled replication forks, which arise in vivo from mismatched or misaligned primer ends. These misaligned primers can be extended by PolIV. Exhibits no 3'-5' exonuclease (proofreading) activity. May be involved in translesional synthesis, in conjunction with the beta clamp from PolIII.</text>
</comment>
<dbReference type="PANTHER" id="PTHR34047">
    <property type="entry name" value="NUCLEAR INTRON MATURASE 1, MITOCHONDRIAL-RELATED"/>
    <property type="match status" value="1"/>
</dbReference>
<name>A0ABX0DN02_9MICC</name>
<keyword evidence="4" id="KW-0479">Metal-binding</keyword>
<accession>A0ABX0DN02</accession>
<evidence type="ECO:0000256" key="11">
    <source>
        <dbReference type="SAM" id="MobiDB-lite"/>
    </source>
</evidence>
<protein>
    <recommendedName>
        <fullName evidence="1">RNA-directed DNA polymerase</fullName>
        <ecNumber evidence="1">2.7.7.49</ecNumber>
    </recommendedName>
</protein>
<dbReference type="CDD" id="cd01651">
    <property type="entry name" value="RT_G2_intron"/>
    <property type="match status" value="1"/>
</dbReference>
<dbReference type="PROSITE" id="PS50878">
    <property type="entry name" value="RT_POL"/>
    <property type="match status" value="1"/>
</dbReference>
<keyword evidence="5" id="KW-0460">Magnesium</keyword>
<evidence type="ECO:0000256" key="4">
    <source>
        <dbReference type="ARBA" id="ARBA00022723"/>
    </source>
</evidence>
<dbReference type="SUPFAM" id="SSF56672">
    <property type="entry name" value="DNA/RNA polymerases"/>
    <property type="match status" value="1"/>
</dbReference>
<evidence type="ECO:0000259" key="12">
    <source>
        <dbReference type="PROSITE" id="PS50878"/>
    </source>
</evidence>
<dbReference type="GO" id="GO:0003964">
    <property type="term" value="F:RNA-directed DNA polymerase activity"/>
    <property type="evidence" value="ECO:0007669"/>
    <property type="project" value="UniProtKB-KW"/>
</dbReference>
<dbReference type="PANTHER" id="PTHR34047:SF8">
    <property type="entry name" value="PROTEIN YKFC"/>
    <property type="match status" value="1"/>
</dbReference>
<dbReference type="InterPro" id="IPR000477">
    <property type="entry name" value="RT_dom"/>
</dbReference>
<comment type="catalytic activity">
    <reaction evidence="10">
        <text>DNA(n) + a 2'-deoxyribonucleoside 5'-triphosphate = DNA(n+1) + diphosphate</text>
        <dbReference type="Rhea" id="RHEA:22508"/>
        <dbReference type="Rhea" id="RHEA-COMP:17339"/>
        <dbReference type="Rhea" id="RHEA-COMP:17340"/>
        <dbReference type="ChEBI" id="CHEBI:33019"/>
        <dbReference type="ChEBI" id="CHEBI:61560"/>
        <dbReference type="ChEBI" id="CHEBI:173112"/>
        <dbReference type="EC" id="2.7.7.49"/>
    </reaction>
</comment>
<evidence type="ECO:0000256" key="8">
    <source>
        <dbReference type="ARBA" id="ARBA00025589"/>
    </source>
</evidence>
<dbReference type="Pfam" id="PF00078">
    <property type="entry name" value="RVT_1"/>
    <property type="match status" value="1"/>
</dbReference>
<dbReference type="Gene3D" id="3.30.70.270">
    <property type="match status" value="1"/>
</dbReference>
<keyword evidence="14" id="KW-1185">Reference proteome</keyword>
<keyword evidence="2 13" id="KW-0808">Transferase</keyword>
<dbReference type="PRINTS" id="PR00866">
    <property type="entry name" value="RNADNAPOLMS"/>
</dbReference>